<keyword evidence="3" id="KW-0808">Transferase</keyword>
<dbReference type="Pfam" id="PF00755">
    <property type="entry name" value="Carn_acyltransf"/>
    <property type="match status" value="1"/>
</dbReference>
<dbReference type="PANTHER" id="PTHR22589">
    <property type="entry name" value="CARNITINE O-ACYLTRANSFERASE"/>
    <property type="match status" value="1"/>
</dbReference>
<dbReference type="PANTHER" id="PTHR22589:SF16">
    <property type="entry name" value="CARNITINE O-PALMITOYLTRANSFERASE 2, MITOCHONDRIAL"/>
    <property type="match status" value="1"/>
</dbReference>
<feature type="domain" description="Choline/carnitine acyltransferase" evidence="2">
    <location>
        <begin position="3"/>
        <end position="213"/>
    </location>
</feature>
<protein>
    <submittedName>
        <fullName evidence="3">Choline/Carnitine O-acyltransferase</fullName>
    </submittedName>
</protein>
<keyword evidence="3" id="KW-0012">Acyltransferase</keyword>
<reference evidence="3 4" key="1">
    <citation type="submission" date="2013-11" db="EMBL/GenBank/DDBJ databases">
        <title>Draft genome of the bovine lungworm Dictyocaulus viviparus.</title>
        <authorList>
            <person name="Mitreva M."/>
        </authorList>
    </citation>
    <scope>NUCLEOTIDE SEQUENCE [LARGE SCALE GENOMIC DNA]</scope>
    <source>
        <strain evidence="3 4">HannoverDv2000</strain>
    </source>
</reference>
<dbReference type="Gene3D" id="3.30.559.10">
    <property type="entry name" value="Chloramphenicol acetyltransferase-like domain"/>
    <property type="match status" value="1"/>
</dbReference>
<dbReference type="InterPro" id="IPR023213">
    <property type="entry name" value="CAT-like_dom_sf"/>
</dbReference>
<dbReference type="Proteomes" id="UP000053766">
    <property type="component" value="Unassembled WGS sequence"/>
</dbReference>
<dbReference type="GO" id="GO:0006635">
    <property type="term" value="P:fatty acid beta-oxidation"/>
    <property type="evidence" value="ECO:0007669"/>
    <property type="project" value="TreeGrafter"/>
</dbReference>
<name>A0A0D8YCE5_DICVI</name>
<dbReference type="GO" id="GO:0005739">
    <property type="term" value="C:mitochondrion"/>
    <property type="evidence" value="ECO:0007669"/>
    <property type="project" value="TreeGrafter"/>
</dbReference>
<dbReference type="InterPro" id="IPR000542">
    <property type="entry name" value="Carn_acyl_trans"/>
</dbReference>
<dbReference type="AlphaFoldDB" id="A0A0D8YCE5"/>
<evidence type="ECO:0000259" key="2">
    <source>
        <dbReference type="Pfam" id="PF00755"/>
    </source>
</evidence>
<sequence>MRILSAQKNHVTRNSTLSIATMQYSNMNKNTIKKFNMSPDAIMQLAIQMAFYSLYNETVPTYESCSTAAFLKGRTECIRSATSATKQATLAILNGGTKNAKQLILNCSNMHGHLFLPSFTGQGFDRHILGLKITSERIGKETPLLFEDPGFLRMGHFVLSTSTLSTNTVVFGGFGPVVEDGFGIGYNVSSNEMGAVITSYKKHRNAKEFSEALWKSLDVLHSIMRDSFDSNLLKNHNFIVTSNYKLVKGKIK</sequence>
<keyword evidence="4" id="KW-1185">Reference proteome</keyword>
<evidence type="ECO:0000313" key="3">
    <source>
        <dbReference type="EMBL" id="KJH52236.1"/>
    </source>
</evidence>
<evidence type="ECO:0000256" key="1">
    <source>
        <dbReference type="ARBA" id="ARBA00005232"/>
    </source>
</evidence>
<dbReference type="InterPro" id="IPR039551">
    <property type="entry name" value="Cho/carn_acyl_trans"/>
</dbReference>
<comment type="similarity">
    <text evidence="1">Belongs to the carnitine/choline acetyltransferase family.</text>
</comment>
<dbReference type="STRING" id="29172.A0A0D8YCE5"/>
<dbReference type="GO" id="GO:0004095">
    <property type="term" value="F:carnitine O-palmitoyltransferase activity"/>
    <property type="evidence" value="ECO:0007669"/>
    <property type="project" value="TreeGrafter"/>
</dbReference>
<gene>
    <name evidence="3" type="ORF">DICVIV_01564</name>
</gene>
<evidence type="ECO:0000313" key="4">
    <source>
        <dbReference type="Proteomes" id="UP000053766"/>
    </source>
</evidence>
<proteinExistence type="inferred from homology"/>
<dbReference type="OrthoDB" id="240216at2759"/>
<dbReference type="EMBL" id="KN716168">
    <property type="protein sequence ID" value="KJH52236.1"/>
    <property type="molecule type" value="Genomic_DNA"/>
</dbReference>
<accession>A0A0D8YCE5</accession>
<organism evidence="3 4">
    <name type="scientific">Dictyocaulus viviparus</name>
    <name type="common">Bovine lungworm</name>
    <dbReference type="NCBI Taxonomy" id="29172"/>
    <lineage>
        <taxon>Eukaryota</taxon>
        <taxon>Metazoa</taxon>
        <taxon>Ecdysozoa</taxon>
        <taxon>Nematoda</taxon>
        <taxon>Chromadorea</taxon>
        <taxon>Rhabditida</taxon>
        <taxon>Rhabditina</taxon>
        <taxon>Rhabditomorpha</taxon>
        <taxon>Strongyloidea</taxon>
        <taxon>Metastrongylidae</taxon>
        <taxon>Dictyocaulus</taxon>
    </lineage>
</organism>
<reference evidence="4" key="2">
    <citation type="journal article" date="2016" name="Sci. Rep.">
        <title>Dictyocaulus viviparus genome, variome and transcriptome elucidate lungworm biology and support future intervention.</title>
        <authorList>
            <person name="McNulty S.N."/>
            <person name="Strube C."/>
            <person name="Rosa B.A."/>
            <person name="Martin J.C."/>
            <person name="Tyagi R."/>
            <person name="Choi Y.J."/>
            <person name="Wang Q."/>
            <person name="Hallsworth Pepin K."/>
            <person name="Zhang X."/>
            <person name="Ozersky P."/>
            <person name="Wilson R.K."/>
            <person name="Sternberg P.W."/>
            <person name="Gasser R.B."/>
            <person name="Mitreva M."/>
        </authorList>
    </citation>
    <scope>NUCLEOTIDE SEQUENCE [LARGE SCALE GENOMIC DNA]</scope>
    <source>
        <strain evidence="4">HannoverDv2000</strain>
    </source>
</reference>
<dbReference type="SUPFAM" id="SSF52777">
    <property type="entry name" value="CoA-dependent acyltransferases"/>
    <property type="match status" value="1"/>
</dbReference>